<keyword evidence="2" id="KW-1185">Reference proteome</keyword>
<gene>
    <name evidence="1" type="ORF">CLUMA_CG015991</name>
</gene>
<protein>
    <submittedName>
        <fullName evidence="1">CLUMA_CG015991, isoform A</fullName>
    </submittedName>
</protein>
<sequence length="63" mass="7252">MKPFESRETFKSKMCLLYLFIGRCQQKQTKLISKNVSVPNLKVFEAKAAEKKPTSKTAAEREN</sequence>
<dbReference type="EMBL" id="CVRI01000058">
    <property type="protein sequence ID" value="CRL02672.1"/>
    <property type="molecule type" value="Genomic_DNA"/>
</dbReference>
<evidence type="ECO:0000313" key="2">
    <source>
        <dbReference type="Proteomes" id="UP000183832"/>
    </source>
</evidence>
<dbReference type="Proteomes" id="UP000183832">
    <property type="component" value="Unassembled WGS sequence"/>
</dbReference>
<dbReference type="AlphaFoldDB" id="A0A1J1IR93"/>
<evidence type="ECO:0000313" key="1">
    <source>
        <dbReference type="EMBL" id="CRL02672.1"/>
    </source>
</evidence>
<proteinExistence type="predicted"/>
<name>A0A1J1IR93_9DIPT</name>
<organism evidence="1 2">
    <name type="scientific">Clunio marinus</name>
    <dbReference type="NCBI Taxonomy" id="568069"/>
    <lineage>
        <taxon>Eukaryota</taxon>
        <taxon>Metazoa</taxon>
        <taxon>Ecdysozoa</taxon>
        <taxon>Arthropoda</taxon>
        <taxon>Hexapoda</taxon>
        <taxon>Insecta</taxon>
        <taxon>Pterygota</taxon>
        <taxon>Neoptera</taxon>
        <taxon>Endopterygota</taxon>
        <taxon>Diptera</taxon>
        <taxon>Nematocera</taxon>
        <taxon>Chironomoidea</taxon>
        <taxon>Chironomidae</taxon>
        <taxon>Clunio</taxon>
    </lineage>
</organism>
<reference evidence="1 2" key="1">
    <citation type="submission" date="2015-04" db="EMBL/GenBank/DDBJ databases">
        <authorList>
            <person name="Syromyatnikov M.Y."/>
            <person name="Popov V.N."/>
        </authorList>
    </citation>
    <scope>NUCLEOTIDE SEQUENCE [LARGE SCALE GENOMIC DNA]</scope>
</reference>
<accession>A0A1J1IR93</accession>